<accession>A0ABR9HR79</accession>
<sequence length="30" mass="3205">MGKRLTPDRNATTLGEQVFTGAEQGGEALR</sequence>
<gene>
    <name evidence="2" type="ORF">H4696_000533</name>
</gene>
<evidence type="ECO:0000256" key="1">
    <source>
        <dbReference type="SAM" id="MobiDB-lite"/>
    </source>
</evidence>
<keyword evidence="3" id="KW-1185">Reference proteome</keyword>
<feature type="region of interest" description="Disordered" evidence="1">
    <location>
        <begin position="1"/>
        <end position="30"/>
    </location>
</feature>
<evidence type="ECO:0000313" key="2">
    <source>
        <dbReference type="EMBL" id="MBE1493433.1"/>
    </source>
</evidence>
<organism evidence="2 3">
    <name type="scientific">Amycolatopsis lexingtonensis</name>
    <dbReference type="NCBI Taxonomy" id="218822"/>
    <lineage>
        <taxon>Bacteria</taxon>
        <taxon>Bacillati</taxon>
        <taxon>Actinomycetota</taxon>
        <taxon>Actinomycetes</taxon>
        <taxon>Pseudonocardiales</taxon>
        <taxon>Pseudonocardiaceae</taxon>
        <taxon>Amycolatopsis</taxon>
    </lineage>
</organism>
<name>A0ABR9HR79_9PSEU</name>
<proteinExistence type="predicted"/>
<comment type="caution">
    <text evidence="2">The sequence shown here is derived from an EMBL/GenBank/DDBJ whole genome shotgun (WGS) entry which is preliminary data.</text>
</comment>
<evidence type="ECO:0000313" key="3">
    <source>
        <dbReference type="Proteomes" id="UP000631670"/>
    </source>
</evidence>
<protein>
    <submittedName>
        <fullName evidence="2">Uncharacterized protein</fullName>
    </submittedName>
</protein>
<reference evidence="2 3" key="1">
    <citation type="submission" date="2020-10" db="EMBL/GenBank/DDBJ databases">
        <title>Sequencing the genomes of 1000 actinobacteria strains.</title>
        <authorList>
            <person name="Klenk H.-P."/>
        </authorList>
    </citation>
    <scope>NUCLEOTIDE SEQUENCE [LARGE SCALE GENOMIC DNA]</scope>
    <source>
        <strain evidence="2 3">DSM 44653</strain>
    </source>
</reference>
<dbReference type="Proteomes" id="UP000631670">
    <property type="component" value="Unassembled WGS sequence"/>
</dbReference>
<dbReference type="EMBL" id="JADBEG010000001">
    <property type="protein sequence ID" value="MBE1493433.1"/>
    <property type="molecule type" value="Genomic_DNA"/>
</dbReference>